<dbReference type="Proteomes" id="UP000321058">
    <property type="component" value="Unassembled WGS sequence"/>
</dbReference>
<name>A0A512NLW7_9HYPH</name>
<reference evidence="3 4" key="1">
    <citation type="submission" date="2019-07" db="EMBL/GenBank/DDBJ databases">
        <title>Whole genome shotgun sequence of Reyranella soli NBRC 108950.</title>
        <authorList>
            <person name="Hosoyama A."/>
            <person name="Uohara A."/>
            <person name="Ohji S."/>
            <person name="Ichikawa N."/>
        </authorList>
    </citation>
    <scope>NUCLEOTIDE SEQUENCE [LARGE SCALE GENOMIC DNA]</scope>
    <source>
        <strain evidence="3 4">NBRC 108950</strain>
    </source>
</reference>
<protein>
    <submittedName>
        <fullName evidence="3">Lipoprotein</fullName>
    </submittedName>
</protein>
<evidence type="ECO:0000256" key="1">
    <source>
        <dbReference type="ARBA" id="ARBA00006987"/>
    </source>
</evidence>
<feature type="signal peptide" evidence="2">
    <location>
        <begin position="1"/>
        <end position="18"/>
    </location>
</feature>
<dbReference type="RefSeq" id="WP_170303600.1">
    <property type="nucleotide sequence ID" value="NZ_BKAJ01000144.1"/>
</dbReference>
<dbReference type="PANTHER" id="PTHR42928">
    <property type="entry name" value="TRICARBOXYLATE-BINDING PROTEIN"/>
    <property type="match status" value="1"/>
</dbReference>
<gene>
    <name evidence="3" type="ORF">RSO01_71020</name>
</gene>
<evidence type="ECO:0000256" key="2">
    <source>
        <dbReference type="SAM" id="SignalP"/>
    </source>
</evidence>
<comment type="similarity">
    <text evidence="1">Belongs to the UPF0065 (bug) family.</text>
</comment>
<comment type="caution">
    <text evidence="3">The sequence shown here is derived from an EMBL/GenBank/DDBJ whole genome shotgun (WGS) entry which is preliminary data.</text>
</comment>
<dbReference type="Gene3D" id="3.40.190.10">
    <property type="entry name" value="Periplasmic binding protein-like II"/>
    <property type="match status" value="1"/>
</dbReference>
<accession>A0A512NLW7</accession>
<sequence length="324" mass="34127">MNALKLAWALACSMVMLAASGVAQTPAFPDRSIRLVVAFPPGGATDVIARVLAQGLTTELGQNVLVENKGGASGMIGSEMVAKSPPDGYTLLFAPSSHATLKELYPTLSFDPLRDFTPIATVARTPYILVVHPGLEVRTVADLLAMARAKPGSVAYASTGMGTAQHLAGEVLRRTSDTDILHVPYKGSGAVRADLLAGRVQMMFDNVAVMLPYVQRGEMRGLAVTSPKRSALVPDLPTLRELNLAAAEIEGWFIVLGPAGVPDAVVQRLNAAINKVLAAPATAERLAVLGAEPLAGPPQDVTTLVTADRERWGKVIREGNIKPE</sequence>
<dbReference type="Gene3D" id="3.40.190.150">
    <property type="entry name" value="Bordetella uptake gene, domain 1"/>
    <property type="match status" value="1"/>
</dbReference>
<keyword evidence="4" id="KW-1185">Reference proteome</keyword>
<evidence type="ECO:0000313" key="4">
    <source>
        <dbReference type="Proteomes" id="UP000321058"/>
    </source>
</evidence>
<keyword evidence="2" id="KW-0732">Signal</keyword>
<organism evidence="3 4">
    <name type="scientific">Reyranella soli</name>
    <dbReference type="NCBI Taxonomy" id="1230389"/>
    <lineage>
        <taxon>Bacteria</taxon>
        <taxon>Pseudomonadati</taxon>
        <taxon>Pseudomonadota</taxon>
        <taxon>Alphaproteobacteria</taxon>
        <taxon>Hyphomicrobiales</taxon>
        <taxon>Reyranellaceae</taxon>
        <taxon>Reyranella</taxon>
    </lineage>
</organism>
<dbReference type="SUPFAM" id="SSF53850">
    <property type="entry name" value="Periplasmic binding protein-like II"/>
    <property type="match status" value="1"/>
</dbReference>
<keyword evidence="3" id="KW-0449">Lipoprotein</keyword>
<dbReference type="PIRSF" id="PIRSF017082">
    <property type="entry name" value="YflP"/>
    <property type="match status" value="1"/>
</dbReference>
<dbReference type="Pfam" id="PF03401">
    <property type="entry name" value="TctC"/>
    <property type="match status" value="1"/>
</dbReference>
<dbReference type="AlphaFoldDB" id="A0A512NLW7"/>
<proteinExistence type="inferred from homology"/>
<dbReference type="CDD" id="cd13578">
    <property type="entry name" value="PBP2_Bug27"/>
    <property type="match status" value="1"/>
</dbReference>
<dbReference type="PANTHER" id="PTHR42928:SF5">
    <property type="entry name" value="BLR1237 PROTEIN"/>
    <property type="match status" value="1"/>
</dbReference>
<dbReference type="EMBL" id="BKAJ01000144">
    <property type="protein sequence ID" value="GEP59936.1"/>
    <property type="molecule type" value="Genomic_DNA"/>
</dbReference>
<evidence type="ECO:0000313" key="3">
    <source>
        <dbReference type="EMBL" id="GEP59936.1"/>
    </source>
</evidence>
<dbReference type="InterPro" id="IPR005064">
    <property type="entry name" value="BUG"/>
</dbReference>
<feature type="chain" id="PRO_5021810355" evidence="2">
    <location>
        <begin position="19"/>
        <end position="324"/>
    </location>
</feature>
<dbReference type="InterPro" id="IPR042100">
    <property type="entry name" value="Bug_dom1"/>
</dbReference>